<dbReference type="Proteomes" id="UP000299102">
    <property type="component" value="Unassembled WGS sequence"/>
</dbReference>
<gene>
    <name evidence="2" type="ORF">EVAR_18197_1</name>
</gene>
<dbReference type="AlphaFoldDB" id="A0A4C1UVD2"/>
<organism evidence="2 3">
    <name type="scientific">Eumeta variegata</name>
    <name type="common">Bagworm moth</name>
    <name type="synonym">Eumeta japonica</name>
    <dbReference type="NCBI Taxonomy" id="151549"/>
    <lineage>
        <taxon>Eukaryota</taxon>
        <taxon>Metazoa</taxon>
        <taxon>Ecdysozoa</taxon>
        <taxon>Arthropoda</taxon>
        <taxon>Hexapoda</taxon>
        <taxon>Insecta</taxon>
        <taxon>Pterygota</taxon>
        <taxon>Neoptera</taxon>
        <taxon>Endopterygota</taxon>
        <taxon>Lepidoptera</taxon>
        <taxon>Glossata</taxon>
        <taxon>Ditrysia</taxon>
        <taxon>Tineoidea</taxon>
        <taxon>Psychidae</taxon>
        <taxon>Oiketicinae</taxon>
        <taxon>Eumeta</taxon>
    </lineage>
</organism>
<name>A0A4C1UVD2_EUMVA</name>
<keyword evidence="3" id="KW-1185">Reference proteome</keyword>
<evidence type="ECO:0000313" key="2">
    <source>
        <dbReference type="EMBL" id="GBP30398.1"/>
    </source>
</evidence>
<accession>A0A4C1UVD2</accession>
<reference evidence="2 3" key="1">
    <citation type="journal article" date="2019" name="Commun. Biol.">
        <title>The bagworm genome reveals a unique fibroin gene that provides high tensile strength.</title>
        <authorList>
            <person name="Kono N."/>
            <person name="Nakamura H."/>
            <person name="Ohtoshi R."/>
            <person name="Tomita M."/>
            <person name="Numata K."/>
            <person name="Arakawa K."/>
        </authorList>
    </citation>
    <scope>NUCLEOTIDE SEQUENCE [LARGE SCALE GENOMIC DNA]</scope>
</reference>
<comment type="caution">
    <text evidence="2">The sequence shown here is derived from an EMBL/GenBank/DDBJ whole genome shotgun (WGS) entry which is preliminary data.</text>
</comment>
<evidence type="ECO:0000313" key="3">
    <source>
        <dbReference type="Proteomes" id="UP000299102"/>
    </source>
</evidence>
<feature type="region of interest" description="Disordered" evidence="1">
    <location>
        <begin position="1"/>
        <end position="50"/>
    </location>
</feature>
<evidence type="ECO:0000256" key="1">
    <source>
        <dbReference type="SAM" id="MobiDB-lite"/>
    </source>
</evidence>
<proteinExistence type="predicted"/>
<protein>
    <submittedName>
        <fullName evidence="2">Uncharacterized protein</fullName>
    </submittedName>
</protein>
<dbReference type="EMBL" id="BGZK01000232">
    <property type="protein sequence ID" value="GBP30398.1"/>
    <property type="molecule type" value="Genomic_DNA"/>
</dbReference>
<sequence>MSGSQNKKLRVVTNDAQAGSERSTRSAAHGARIRQHTRTQDGVRSPPWASGVTSTAYLPEVVRTRGRRGNLVSWRPIPLRHAEACAAGRCWESTAHEYHMRSVYRFAVVS</sequence>